<feature type="transmembrane region" description="Helical" evidence="8">
    <location>
        <begin position="868"/>
        <end position="890"/>
    </location>
</feature>
<dbReference type="InterPro" id="IPR004707">
    <property type="entry name" value="MmpL_fam"/>
</dbReference>
<feature type="transmembrane region" description="Helical" evidence="8">
    <location>
        <begin position="373"/>
        <end position="397"/>
    </location>
</feature>
<dbReference type="Gene3D" id="1.20.1640.10">
    <property type="entry name" value="Multidrug efflux transporter AcrB transmembrane domain"/>
    <property type="match status" value="2"/>
</dbReference>
<comment type="subcellular location">
    <subcellularLocation>
        <location evidence="1">Cell membrane</location>
        <topology evidence="1">Multi-pass membrane protein</topology>
    </subcellularLocation>
</comment>
<keyword evidence="3" id="KW-1003">Cell membrane</keyword>
<feature type="transmembrane region" description="Helical" evidence="8">
    <location>
        <begin position="222"/>
        <end position="242"/>
    </location>
</feature>
<organism evidence="10 11">
    <name type="scientific">Mycobacterium botniense</name>
    <dbReference type="NCBI Taxonomy" id="84962"/>
    <lineage>
        <taxon>Bacteria</taxon>
        <taxon>Bacillati</taxon>
        <taxon>Actinomycetota</taxon>
        <taxon>Actinomycetes</taxon>
        <taxon>Mycobacteriales</taxon>
        <taxon>Mycobacteriaceae</taxon>
        <taxon>Mycobacterium</taxon>
    </lineage>
</organism>
<dbReference type="SUPFAM" id="SSF82866">
    <property type="entry name" value="Multidrug efflux transporter AcrB transmembrane domain"/>
    <property type="match status" value="2"/>
</dbReference>
<evidence type="ECO:0000256" key="5">
    <source>
        <dbReference type="ARBA" id="ARBA00022989"/>
    </source>
</evidence>
<dbReference type="NCBIfam" id="TIGR00833">
    <property type="entry name" value="actII"/>
    <property type="match status" value="1"/>
</dbReference>
<feature type="domain" description="Membrane transport protein MMPL" evidence="9">
    <location>
        <begin position="605"/>
        <end position="940"/>
    </location>
</feature>
<dbReference type="PANTHER" id="PTHR33406">
    <property type="entry name" value="MEMBRANE PROTEIN MJ1562-RELATED"/>
    <property type="match status" value="1"/>
</dbReference>
<dbReference type="Proteomes" id="UP000465361">
    <property type="component" value="Unassembled WGS sequence"/>
</dbReference>
<evidence type="ECO:0000256" key="2">
    <source>
        <dbReference type="ARBA" id="ARBA00010157"/>
    </source>
</evidence>
<dbReference type="FunFam" id="1.20.1640.10:FF:000020">
    <property type="entry name" value="Transmembrane transport protein MmpL10"/>
    <property type="match status" value="1"/>
</dbReference>
<dbReference type="PANTHER" id="PTHR33406:SF6">
    <property type="entry name" value="MEMBRANE PROTEIN YDGH-RELATED"/>
    <property type="match status" value="1"/>
</dbReference>
<feature type="transmembrane region" description="Helical" evidence="8">
    <location>
        <begin position="902"/>
        <end position="930"/>
    </location>
</feature>
<evidence type="ECO:0000259" key="9">
    <source>
        <dbReference type="Pfam" id="PF03176"/>
    </source>
</evidence>
<keyword evidence="5 8" id="KW-1133">Transmembrane helix</keyword>
<evidence type="ECO:0000313" key="10">
    <source>
        <dbReference type="EMBL" id="GFG75228.1"/>
    </source>
</evidence>
<evidence type="ECO:0000256" key="6">
    <source>
        <dbReference type="ARBA" id="ARBA00023136"/>
    </source>
</evidence>
<keyword evidence="7" id="KW-0175">Coiled coil</keyword>
<comment type="caution">
    <text evidence="10">The sequence shown here is derived from an EMBL/GenBank/DDBJ whole genome shotgun (WGS) entry which is preliminary data.</text>
</comment>
<feature type="transmembrane region" description="Helical" evidence="8">
    <location>
        <begin position="23"/>
        <end position="42"/>
    </location>
</feature>
<feature type="transmembrane region" description="Helical" evidence="8">
    <location>
        <begin position="327"/>
        <end position="352"/>
    </location>
</feature>
<dbReference type="GO" id="GO:0005886">
    <property type="term" value="C:plasma membrane"/>
    <property type="evidence" value="ECO:0007669"/>
    <property type="project" value="UniProtKB-SubCell"/>
</dbReference>
<dbReference type="Pfam" id="PF03176">
    <property type="entry name" value="MMPL"/>
    <property type="match status" value="2"/>
</dbReference>
<feature type="domain" description="Membrane transport protein MMPL" evidence="9">
    <location>
        <begin position="55"/>
        <end position="384"/>
    </location>
</feature>
<protein>
    <submittedName>
        <fullName evidence="10">Membrane protein</fullName>
    </submittedName>
</protein>
<evidence type="ECO:0000256" key="3">
    <source>
        <dbReference type="ARBA" id="ARBA00022475"/>
    </source>
</evidence>
<feature type="transmembrane region" description="Helical" evidence="8">
    <location>
        <begin position="793"/>
        <end position="818"/>
    </location>
</feature>
<feature type="transmembrane region" description="Helical" evidence="8">
    <location>
        <begin position="824"/>
        <end position="847"/>
    </location>
</feature>
<gene>
    <name evidence="10" type="ORF">MBOT_25930</name>
</gene>
<sequence>MSDQHDDDRHPGPSLIAQTIHRFSVPIILIWLAVAIIVSIGVPSLEQVEKEHSVSLSPADAPAFKAMKRMGQDFHESDSESVAMLVLEGQRPLGDDAHKYYDRLIRNLESDSKHVQHINNFWGDPLTAGAAQSADGKAAYAQLNLAGDLSQTLGNESAEAVRDIVAHTPPPPGLKVYVTGPAAFAADVAHSGDRTVITITAVSVAVIFSMLLLVYRSVITVILLLLMVGIELQVARGLVAFLGDHQLVGLTTYAVNLLTSIGIAAGTDYGIFFIGRYHEARQAGEDRDTAYYTTYRGVARVVLASGLTIAGAVFCLAFTRLPAFQPLGVPCAVGISVAVAVALTLVPAVLSAGSRYGLFEPKRQAKARGWRRIGAAIVRWPAPILATTLAVALVGLLTLSGYKPSYNDGDYIPKDIPANLGYTAAERHFPKARMMTPEILLVEADHDLRNPADFLVLNKLAKGIFAVPGISMVQAITRPEGTPIQHTSIPFMISMSNASQLQNLKFQKDRMNDMLRQADELARTINLMQRLYDLMQQLTNTTHHMVGETHDMVVITDELRDHLADFEDFWRPIRSYFYWEKHCYDIPICWSFRSIFDSLDGVDAISDELQALVKDLDHFDLLMPQLLTQFPPMIATMQNMRTMVLTMHSTMTGIFSQMEDASDNATAMGKAFDDAKNDDSFYLPPDVFKNKDFKRAMNVFLSPDGKAVRMLISQRGDPATREGISRVDAIQTAAEEALKGTPLEDAKIYLTGTAAMTKDLVEGSKYDLLIAGVAALCLIFIIMLVITQSLIAALVIVGTVGLSLGASFGLSVLVWQYILGIQMHWVVLAMSVIVLLAVGSDYNLLLVSRMKEELAGGINTGIIRAMGGTGKVVTSAGLVFAFTMASMLVSDLRIIGQVGTTIGLGLVFDTLVVRAFMMPSIAALLGRWFWWPQRVRPRPASALLRPVGPRPVVRSLLLRS</sequence>
<dbReference type="FunFam" id="1.20.1640.10:FF:000018">
    <property type="entry name" value="Transmembrane transport protein MmpL10"/>
    <property type="match status" value="1"/>
</dbReference>
<name>A0A7I9XZJ7_9MYCO</name>
<evidence type="ECO:0000256" key="7">
    <source>
        <dbReference type="SAM" id="Coils"/>
    </source>
</evidence>
<feature type="transmembrane region" description="Helical" evidence="8">
    <location>
        <begin position="298"/>
        <end position="321"/>
    </location>
</feature>
<accession>A0A7I9XZJ7</accession>
<keyword evidence="4 8" id="KW-0812">Transmembrane</keyword>
<comment type="similarity">
    <text evidence="2">Belongs to the resistance-nodulation-cell division (RND) (TC 2.A.6) family. MmpL subfamily.</text>
</comment>
<feature type="transmembrane region" description="Helical" evidence="8">
    <location>
        <begin position="768"/>
        <end position="786"/>
    </location>
</feature>
<evidence type="ECO:0000313" key="11">
    <source>
        <dbReference type="Proteomes" id="UP000465361"/>
    </source>
</evidence>
<feature type="coiled-coil region" evidence="7">
    <location>
        <begin position="501"/>
        <end position="531"/>
    </location>
</feature>
<dbReference type="RefSeq" id="WP_163757819.1">
    <property type="nucleotide sequence ID" value="NZ_BLKW01000004.1"/>
</dbReference>
<evidence type="ECO:0000256" key="1">
    <source>
        <dbReference type="ARBA" id="ARBA00004651"/>
    </source>
</evidence>
<dbReference type="AlphaFoldDB" id="A0A7I9XZJ7"/>
<feature type="transmembrane region" description="Helical" evidence="8">
    <location>
        <begin position="196"/>
        <end position="215"/>
    </location>
</feature>
<feature type="transmembrane region" description="Helical" evidence="8">
    <location>
        <begin position="254"/>
        <end position="277"/>
    </location>
</feature>
<evidence type="ECO:0000256" key="8">
    <source>
        <dbReference type="SAM" id="Phobius"/>
    </source>
</evidence>
<keyword evidence="6 8" id="KW-0472">Membrane</keyword>
<reference evidence="10 11" key="1">
    <citation type="journal article" date="2019" name="Emerg. Microbes Infect.">
        <title>Comprehensive subspecies identification of 175 nontuberculous mycobacteria species based on 7547 genomic profiles.</title>
        <authorList>
            <person name="Matsumoto Y."/>
            <person name="Kinjo T."/>
            <person name="Motooka D."/>
            <person name="Nabeya D."/>
            <person name="Jung N."/>
            <person name="Uechi K."/>
            <person name="Horii T."/>
            <person name="Iida T."/>
            <person name="Fujita J."/>
            <person name="Nakamura S."/>
        </authorList>
    </citation>
    <scope>NUCLEOTIDE SEQUENCE [LARGE SCALE GENOMIC DNA]</scope>
    <source>
        <strain evidence="10 11">JCM 17322</strain>
    </source>
</reference>
<dbReference type="InterPro" id="IPR050545">
    <property type="entry name" value="Mycobact_MmpL"/>
</dbReference>
<proteinExistence type="inferred from homology"/>
<dbReference type="EMBL" id="BLKW01000004">
    <property type="protein sequence ID" value="GFG75228.1"/>
    <property type="molecule type" value="Genomic_DNA"/>
</dbReference>
<keyword evidence="11" id="KW-1185">Reference proteome</keyword>
<dbReference type="InterPro" id="IPR004869">
    <property type="entry name" value="MMPL_dom"/>
</dbReference>
<evidence type="ECO:0000256" key="4">
    <source>
        <dbReference type="ARBA" id="ARBA00022692"/>
    </source>
</evidence>